<dbReference type="Proteomes" id="UP001151760">
    <property type="component" value="Unassembled WGS sequence"/>
</dbReference>
<sequence>MVIEEPEYGIFFTDEFGDQAFQRWSDIDKVGMEAVKPKQAEKPRITTQNPKVDKRDWNGKMTQKPGLGFESTKKAFSAVKGNWVTAVKASVGCVWRPKMTDLNNVSKDNSRSGSPPKNRVNYIDPQRQTQANDREQDPSLLTFKTCVEGFVDFSCGSCYGVDNKKRKDIGQIS</sequence>
<protein>
    <submittedName>
        <fullName evidence="2">Uncharacterized protein</fullName>
    </submittedName>
</protein>
<feature type="region of interest" description="Disordered" evidence="1">
    <location>
        <begin position="35"/>
        <end position="64"/>
    </location>
</feature>
<gene>
    <name evidence="2" type="ORF">Tco_1044830</name>
</gene>
<feature type="compositionally biased region" description="Basic and acidic residues" evidence="1">
    <location>
        <begin position="35"/>
        <end position="44"/>
    </location>
</feature>
<reference evidence="2" key="2">
    <citation type="submission" date="2022-01" db="EMBL/GenBank/DDBJ databases">
        <authorList>
            <person name="Yamashiro T."/>
            <person name="Shiraishi A."/>
            <person name="Satake H."/>
            <person name="Nakayama K."/>
        </authorList>
    </citation>
    <scope>NUCLEOTIDE SEQUENCE</scope>
</reference>
<organism evidence="2 3">
    <name type="scientific">Tanacetum coccineum</name>
    <dbReference type="NCBI Taxonomy" id="301880"/>
    <lineage>
        <taxon>Eukaryota</taxon>
        <taxon>Viridiplantae</taxon>
        <taxon>Streptophyta</taxon>
        <taxon>Embryophyta</taxon>
        <taxon>Tracheophyta</taxon>
        <taxon>Spermatophyta</taxon>
        <taxon>Magnoliopsida</taxon>
        <taxon>eudicotyledons</taxon>
        <taxon>Gunneridae</taxon>
        <taxon>Pentapetalae</taxon>
        <taxon>asterids</taxon>
        <taxon>campanulids</taxon>
        <taxon>Asterales</taxon>
        <taxon>Asteraceae</taxon>
        <taxon>Asteroideae</taxon>
        <taxon>Anthemideae</taxon>
        <taxon>Anthemidinae</taxon>
        <taxon>Tanacetum</taxon>
    </lineage>
</organism>
<evidence type="ECO:0000313" key="2">
    <source>
        <dbReference type="EMBL" id="GJT78105.1"/>
    </source>
</evidence>
<feature type="region of interest" description="Disordered" evidence="1">
    <location>
        <begin position="101"/>
        <end position="138"/>
    </location>
</feature>
<keyword evidence="3" id="KW-1185">Reference proteome</keyword>
<feature type="compositionally biased region" description="Polar residues" evidence="1">
    <location>
        <begin position="101"/>
        <end position="115"/>
    </location>
</feature>
<evidence type="ECO:0000256" key="1">
    <source>
        <dbReference type="SAM" id="MobiDB-lite"/>
    </source>
</evidence>
<accession>A0ABQ5GS30</accession>
<reference evidence="2" key="1">
    <citation type="journal article" date="2022" name="Int. J. Mol. Sci.">
        <title>Draft Genome of Tanacetum Coccineum: Genomic Comparison of Closely Related Tanacetum-Family Plants.</title>
        <authorList>
            <person name="Yamashiro T."/>
            <person name="Shiraishi A."/>
            <person name="Nakayama K."/>
            <person name="Satake H."/>
        </authorList>
    </citation>
    <scope>NUCLEOTIDE SEQUENCE</scope>
</reference>
<dbReference type="EMBL" id="BQNB010018772">
    <property type="protein sequence ID" value="GJT78105.1"/>
    <property type="molecule type" value="Genomic_DNA"/>
</dbReference>
<evidence type="ECO:0000313" key="3">
    <source>
        <dbReference type="Proteomes" id="UP001151760"/>
    </source>
</evidence>
<comment type="caution">
    <text evidence="2">The sequence shown here is derived from an EMBL/GenBank/DDBJ whole genome shotgun (WGS) entry which is preliminary data.</text>
</comment>
<proteinExistence type="predicted"/>
<name>A0ABQ5GS30_9ASTR</name>